<evidence type="ECO:0000313" key="1">
    <source>
        <dbReference type="EMBL" id="MBN3578779.1"/>
    </source>
</evidence>
<gene>
    <name evidence="1" type="ORF">JYA62_14005</name>
</gene>
<proteinExistence type="predicted"/>
<dbReference type="EMBL" id="JAFHLB010000018">
    <property type="protein sequence ID" value="MBN3578779.1"/>
    <property type="molecule type" value="Genomic_DNA"/>
</dbReference>
<dbReference type="RefSeq" id="WP_206377215.1">
    <property type="nucleotide sequence ID" value="NZ_CAWPTM010000083.1"/>
</dbReference>
<protein>
    <submittedName>
        <fullName evidence="1">Uncharacterized protein</fullName>
    </submittedName>
</protein>
<accession>A0ABS3A3J1</accession>
<sequence length="52" mass="5815">MKGLIDDLKSGKVTANDLPAIRTFERDGKVFSLDNRRLKAFQEAGVPIRTKP</sequence>
<organism evidence="1 2">
    <name type="scientific">Vibrio neptunius</name>
    <dbReference type="NCBI Taxonomy" id="170651"/>
    <lineage>
        <taxon>Bacteria</taxon>
        <taxon>Pseudomonadati</taxon>
        <taxon>Pseudomonadota</taxon>
        <taxon>Gammaproteobacteria</taxon>
        <taxon>Vibrionales</taxon>
        <taxon>Vibrionaceae</taxon>
        <taxon>Vibrio</taxon>
    </lineage>
</organism>
<comment type="caution">
    <text evidence="1">The sequence shown here is derived from an EMBL/GenBank/DDBJ whole genome shotgun (WGS) entry which is preliminary data.</text>
</comment>
<evidence type="ECO:0000313" key="2">
    <source>
        <dbReference type="Proteomes" id="UP000779070"/>
    </source>
</evidence>
<dbReference type="Proteomes" id="UP000779070">
    <property type="component" value="Unassembled WGS sequence"/>
</dbReference>
<reference evidence="1 2" key="1">
    <citation type="submission" date="2021-02" db="EMBL/GenBank/DDBJ databases">
        <title>Draft Genome Sequences of 5 Vibrio neptunius Strains Isolated From of Bivalve Hatcheries.</title>
        <authorList>
            <person name="Galvis F."/>
            <person name="Barja J.L."/>
            <person name="Lemos M.L."/>
            <person name="Balado M."/>
        </authorList>
    </citation>
    <scope>NUCLEOTIDE SEQUENCE [LARGE SCALE GENOMIC DNA]</scope>
    <source>
        <strain evidence="1 2">PP-145.98</strain>
    </source>
</reference>
<keyword evidence="2" id="KW-1185">Reference proteome</keyword>
<name>A0ABS3A3J1_9VIBR</name>